<dbReference type="Proteomes" id="UP000620207">
    <property type="component" value="Unassembled WGS sequence"/>
</dbReference>
<dbReference type="GO" id="GO:0007186">
    <property type="term" value="P:G protein-coupled receptor signaling pathway"/>
    <property type="evidence" value="ECO:0007669"/>
    <property type="project" value="TreeGrafter"/>
</dbReference>
<dbReference type="EMBL" id="WAAC01038440">
    <property type="protein sequence ID" value="NXX09548.1"/>
    <property type="molecule type" value="Genomic_DNA"/>
</dbReference>
<keyword evidence="1" id="KW-0418">Kinase</keyword>
<evidence type="ECO:0000313" key="1">
    <source>
        <dbReference type="EMBL" id="NXX09548.1"/>
    </source>
</evidence>
<comment type="caution">
    <text evidence="1">The sequence shown here is derived from an EMBL/GenBank/DDBJ whole genome shotgun (WGS) entry which is preliminary data.</text>
</comment>
<dbReference type="AlphaFoldDB" id="A0A852H5F5"/>
<proteinExistence type="predicted"/>
<dbReference type="Pfam" id="PF10486">
    <property type="entry name" value="PI3K_1B_p101"/>
    <property type="match status" value="1"/>
</dbReference>
<feature type="non-terminal residue" evidence="1">
    <location>
        <position position="1"/>
    </location>
</feature>
<name>A0A852H5F5_9CHAR</name>
<organism evidence="1 2">
    <name type="scientific">Larus smithsonianus</name>
    <name type="common">American herring gull</name>
    <dbReference type="NCBI Taxonomy" id="243888"/>
    <lineage>
        <taxon>Eukaryota</taxon>
        <taxon>Metazoa</taxon>
        <taxon>Chordata</taxon>
        <taxon>Craniata</taxon>
        <taxon>Vertebrata</taxon>
        <taxon>Euteleostomi</taxon>
        <taxon>Archelosauria</taxon>
        <taxon>Archosauria</taxon>
        <taxon>Dinosauria</taxon>
        <taxon>Saurischia</taxon>
        <taxon>Theropoda</taxon>
        <taxon>Coelurosauria</taxon>
        <taxon>Aves</taxon>
        <taxon>Neognathae</taxon>
        <taxon>Neoaves</taxon>
        <taxon>Charadriiformes</taxon>
        <taxon>Laridae</taxon>
        <taxon>Larus</taxon>
    </lineage>
</organism>
<protein>
    <submittedName>
        <fullName evidence="1">PI3R6 kinase</fullName>
    </submittedName>
</protein>
<sequence length="449" mass="50082">AEVESDILRRVRTLLRELDGHHPACQSDRGMLRWTLHKKIDQNPSNSSVLVRILVKELERAERGDFRHYIIPLLHTLMYTLIKAPCISDELCSRVYDFCKKLLTLPKPFCTIGLDYAMRLKMERTAPGTLYQRMVISEQSLKSDPYPYQEKIFIFADPELLSEAICNALVTDTEAAQVSQSPQACMCYVVIHAMQASLGEGCDVSGLKRSLQDMPTSDIEHWFRQVVAAVECAGHEASADRGQHAARLEEIYHAILSTLQAASLFPPGDASSGGLQGTPLPNPNISFHLWTEEDQLWKELVLFIRPLSQSCEPNCLSQDLDNFEIQDIISDCEYCEQTRFSVLSTDSGIERDLPAAAEEPFAPCSAETEQSRLHRKGGIKKKLSPLESVAFLQAGCNSAGAKSPAKSQKRVSVLPEPAAPLQRLHTARIVLLGDDRILGRLAQAYHSLR</sequence>
<keyword evidence="1" id="KW-0808">Transferase</keyword>
<reference evidence="1" key="1">
    <citation type="submission" date="2020-02" db="EMBL/GenBank/DDBJ databases">
        <title>Bird 10,000 Genomes (B10K) Project - Family phase.</title>
        <authorList>
            <person name="Zhang G."/>
        </authorList>
    </citation>
    <scope>NUCLEOTIDE SEQUENCE</scope>
    <source>
        <strain evidence="1">B10K-DU-002-28</strain>
        <tissue evidence="1">Muscle</tissue>
    </source>
</reference>
<dbReference type="GO" id="GO:0005944">
    <property type="term" value="C:phosphatidylinositol 3-kinase complex, class IB"/>
    <property type="evidence" value="ECO:0007669"/>
    <property type="project" value="InterPro"/>
</dbReference>
<gene>
    <name evidence="1" type="primary">Pik3r6</name>
    <name evidence="1" type="ORF">LARSMI_R13907</name>
</gene>
<accession>A0A852H5F5</accession>
<dbReference type="PANTHER" id="PTHR15593:SF1">
    <property type="entry name" value="PHOSPHOINOSITIDE 3-KINASE REGULATORY SUBUNIT 6"/>
    <property type="match status" value="1"/>
</dbReference>
<dbReference type="InterPro" id="IPR019522">
    <property type="entry name" value="PIK3R5/6"/>
</dbReference>
<keyword evidence="2" id="KW-1185">Reference proteome</keyword>
<evidence type="ECO:0000313" key="2">
    <source>
        <dbReference type="Proteomes" id="UP000620207"/>
    </source>
</evidence>
<feature type="non-terminal residue" evidence="1">
    <location>
        <position position="449"/>
    </location>
</feature>
<dbReference type="GO" id="GO:0046935">
    <property type="term" value="F:1-phosphatidylinositol-3-kinase regulator activity"/>
    <property type="evidence" value="ECO:0007669"/>
    <property type="project" value="InterPro"/>
</dbReference>
<dbReference type="PANTHER" id="PTHR15593">
    <property type="entry name" value="PHOSPHATIDYLINOSITOL 3-KINASE REGULATORY SUBUNIT"/>
    <property type="match status" value="1"/>
</dbReference>
<dbReference type="GO" id="GO:0016301">
    <property type="term" value="F:kinase activity"/>
    <property type="evidence" value="ECO:0007669"/>
    <property type="project" value="UniProtKB-KW"/>
</dbReference>